<dbReference type="Pfam" id="PF16901">
    <property type="entry name" value="DAO_C"/>
    <property type="match status" value="1"/>
</dbReference>
<evidence type="ECO:0000256" key="2">
    <source>
        <dbReference type="ARBA" id="ARBA00004977"/>
    </source>
</evidence>
<evidence type="ECO:0000259" key="11">
    <source>
        <dbReference type="Pfam" id="PF01266"/>
    </source>
</evidence>
<accession>A0A1G6MW35</accession>
<dbReference type="PANTHER" id="PTHR11985:SF35">
    <property type="entry name" value="ANAEROBIC GLYCEROL-3-PHOSPHATE DEHYDROGENASE SUBUNIT A"/>
    <property type="match status" value="1"/>
</dbReference>
<dbReference type="SUPFAM" id="SSF51905">
    <property type="entry name" value="FAD/NAD(P)-binding domain"/>
    <property type="match status" value="1"/>
</dbReference>
<dbReference type="Proteomes" id="UP000242949">
    <property type="component" value="Unassembled WGS sequence"/>
</dbReference>
<evidence type="ECO:0000256" key="6">
    <source>
        <dbReference type="ARBA" id="ARBA00022630"/>
    </source>
</evidence>
<evidence type="ECO:0000256" key="1">
    <source>
        <dbReference type="ARBA" id="ARBA00001974"/>
    </source>
</evidence>
<keyword evidence="8" id="KW-0274">FAD</keyword>
<evidence type="ECO:0000256" key="3">
    <source>
        <dbReference type="ARBA" id="ARBA00007330"/>
    </source>
</evidence>
<evidence type="ECO:0000256" key="4">
    <source>
        <dbReference type="ARBA" id="ARBA00013029"/>
    </source>
</evidence>
<dbReference type="GO" id="GO:0019563">
    <property type="term" value="P:glycerol catabolic process"/>
    <property type="evidence" value="ECO:0007669"/>
    <property type="project" value="UniProtKB-UniPathway"/>
</dbReference>
<dbReference type="STRING" id="1612202.SAMN05421734_11262"/>
<dbReference type="InterPro" id="IPR000447">
    <property type="entry name" value="G3P_DH_FAD-dep"/>
</dbReference>
<evidence type="ECO:0000256" key="8">
    <source>
        <dbReference type="ARBA" id="ARBA00022827"/>
    </source>
</evidence>
<dbReference type="InterPro" id="IPR036188">
    <property type="entry name" value="FAD/NAD-bd_sf"/>
</dbReference>
<proteinExistence type="inferred from homology"/>
<reference evidence="14" key="1">
    <citation type="submission" date="2016-09" db="EMBL/GenBank/DDBJ databases">
        <authorList>
            <person name="Varghese N."/>
            <person name="Submissions S."/>
        </authorList>
    </citation>
    <scope>NUCLEOTIDE SEQUENCE [LARGE SCALE GENOMIC DNA]</scope>
    <source>
        <strain evidence="14">S5</strain>
    </source>
</reference>
<evidence type="ECO:0000259" key="12">
    <source>
        <dbReference type="Pfam" id="PF16901"/>
    </source>
</evidence>
<evidence type="ECO:0000256" key="9">
    <source>
        <dbReference type="ARBA" id="ARBA00023002"/>
    </source>
</evidence>
<dbReference type="RefSeq" id="WP_090797143.1">
    <property type="nucleotide sequence ID" value="NZ_FMYI01000012.1"/>
</dbReference>
<dbReference type="InterPro" id="IPR006076">
    <property type="entry name" value="FAD-dep_OxRdtase"/>
</dbReference>
<dbReference type="OrthoDB" id="9766796at2"/>
<dbReference type="Pfam" id="PF01266">
    <property type="entry name" value="DAO"/>
    <property type="match status" value="1"/>
</dbReference>
<dbReference type="InterPro" id="IPR031656">
    <property type="entry name" value="DAO_C"/>
</dbReference>
<comment type="pathway">
    <text evidence="2">Polyol metabolism; glycerol degradation via glycerol kinase pathway; glycerone phosphate from sn-glycerol 3-phosphate (aerobic route): step 1/1.</text>
</comment>
<dbReference type="Gene3D" id="3.50.50.60">
    <property type="entry name" value="FAD/NAD(P)-binding domain"/>
    <property type="match status" value="1"/>
</dbReference>
<dbReference type="GO" id="GO:0046168">
    <property type="term" value="P:glycerol-3-phosphate catabolic process"/>
    <property type="evidence" value="ECO:0007669"/>
    <property type="project" value="TreeGrafter"/>
</dbReference>
<dbReference type="AlphaFoldDB" id="A0A1G6MW35"/>
<comment type="similarity">
    <text evidence="3">Belongs to the FAD-dependent glycerol-3-phosphate dehydrogenase family.</text>
</comment>
<sequence>MALSNQNRQEACFQLMNQTFDVLVIGGGLTGASICLDASTRGMNVALIEQHDFAIEASGQFNTLLLNQSYSKSKFWKQAYKEQSIIKRQYSPLTQTVDMVNVEYDRDIEPNKMVKIKEQMIDPLKSSRYEKHEKPLTKKSSHKREPFLSLNRVKHLSLHQDSWIDQSLMTLNTLKKAGQFNADVMNYLKAVQFIYHDKKVIGVEVEDQITGELFHIKAHYVINATGSSSESVRKLDRYDQEPVRPLPMRKMIQLVVRKESIPINQPITIHYPLTQQRVTLIPYGQYVWIKTSERTYQSHPLENELSDEEFYRLAHVLARAFVKHTLEKENFIDIHTANIIDYNLIENQTDQWYQSNSGLISTFGVPLPFYRLHAGEVVDMLTKRYKKEKGILYSTSDYRTLTIMEQTKLHLNDIQSLLMADDELTEFMFQDLSKRYGDQLFKLISYYKKAALYMEKYPMEDQWLAAEVLYAIEREAVYKPLDFLARRKRYPLYAHRSIENDLDQILAVMRDKLAWTKEECSYYNRECRLWMDAHQVTDA</sequence>
<comment type="cofactor">
    <cofactor evidence="1">
        <name>FAD</name>
        <dbReference type="ChEBI" id="CHEBI:57692"/>
    </cofactor>
</comment>
<protein>
    <recommendedName>
        <fullName evidence="5">Aerobic glycerol-3-phosphate dehydrogenase</fullName>
        <ecNumber evidence="4">1.1.5.3</ecNumber>
    </recommendedName>
</protein>
<comment type="catalytic activity">
    <reaction evidence="10">
        <text>a quinone + sn-glycerol 3-phosphate = dihydroxyacetone phosphate + a quinol</text>
        <dbReference type="Rhea" id="RHEA:18977"/>
        <dbReference type="ChEBI" id="CHEBI:24646"/>
        <dbReference type="ChEBI" id="CHEBI:57597"/>
        <dbReference type="ChEBI" id="CHEBI:57642"/>
        <dbReference type="ChEBI" id="CHEBI:132124"/>
        <dbReference type="EC" id="1.1.5.3"/>
    </reaction>
</comment>
<dbReference type="PANTHER" id="PTHR11985">
    <property type="entry name" value="GLYCEROL-3-PHOSPHATE DEHYDROGENASE"/>
    <property type="match status" value="1"/>
</dbReference>
<dbReference type="Gene3D" id="1.10.8.870">
    <property type="entry name" value="Alpha-glycerophosphate oxidase, cap domain"/>
    <property type="match status" value="1"/>
</dbReference>
<keyword evidence="9" id="KW-0560">Oxidoreductase</keyword>
<dbReference type="PRINTS" id="PR01001">
    <property type="entry name" value="FADG3PDH"/>
</dbReference>
<keyword evidence="14" id="KW-1185">Reference proteome</keyword>
<evidence type="ECO:0000313" key="14">
    <source>
        <dbReference type="Proteomes" id="UP000242949"/>
    </source>
</evidence>
<dbReference type="InterPro" id="IPR038299">
    <property type="entry name" value="DAO_C_sf"/>
</dbReference>
<evidence type="ECO:0000256" key="10">
    <source>
        <dbReference type="ARBA" id="ARBA00049055"/>
    </source>
</evidence>
<evidence type="ECO:0000256" key="7">
    <source>
        <dbReference type="ARBA" id="ARBA00022798"/>
    </source>
</evidence>
<gene>
    <name evidence="13" type="ORF">SAMN05421734_11262</name>
</gene>
<dbReference type="EMBL" id="FMYI01000012">
    <property type="protein sequence ID" value="SDC59206.1"/>
    <property type="molecule type" value="Genomic_DNA"/>
</dbReference>
<dbReference type="UniPathway" id="UPA00618">
    <property type="reaction ID" value="UER00674"/>
</dbReference>
<evidence type="ECO:0000256" key="5">
    <source>
        <dbReference type="ARBA" id="ARBA00017956"/>
    </source>
</evidence>
<dbReference type="EC" id="1.1.5.3" evidence="4"/>
<organism evidence="13 14">
    <name type="scientific">Pelagirhabdus alkalitolerans</name>
    <dbReference type="NCBI Taxonomy" id="1612202"/>
    <lineage>
        <taxon>Bacteria</taxon>
        <taxon>Bacillati</taxon>
        <taxon>Bacillota</taxon>
        <taxon>Bacilli</taxon>
        <taxon>Bacillales</taxon>
        <taxon>Bacillaceae</taxon>
        <taxon>Pelagirhabdus</taxon>
    </lineage>
</organism>
<keyword evidence="6" id="KW-0285">Flavoprotein</keyword>
<name>A0A1G6MW35_9BACI</name>
<feature type="domain" description="Alpha-glycerophosphate oxidase C-terminal" evidence="12">
    <location>
        <begin position="417"/>
        <end position="519"/>
    </location>
</feature>
<dbReference type="Gene3D" id="3.30.9.10">
    <property type="entry name" value="D-Amino Acid Oxidase, subunit A, domain 2"/>
    <property type="match status" value="1"/>
</dbReference>
<evidence type="ECO:0000313" key="13">
    <source>
        <dbReference type="EMBL" id="SDC59206.1"/>
    </source>
</evidence>
<dbReference type="GO" id="GO:0004368">
    <property type="term" value="F:glycerol-3-phosphate dehydrogenase (quinone) activity"/>
    <property type="evidence" value="ECO:0007669"/>
    <property type="project" value="UniProtKB-EC"/>
</dbReference>
<keyword evidence="7" id="KW-0319">Glycerol metabolism</keyword>
<feature type="domain" description="FAD dependent oxidoreductase" evidence="11">
    <location>
        <begin position="21"/>
        <end position="321"/>
    </location>
</feature>